<reference evidence="2" key="1">
    <citation type="submission" date="2022-08" db="EMBL/GenBank/DDBJ databases">
        <authorList>
            <consortium name="DOE Joint Genome Institute"/>
            <person name="Min B."/>
            <person name="Riley R."/>
            <person name="Sierra-Patev S."/>
            <person name="Naranjo-Ortiz M."/>
            <person name="Looney B."/>
            <person name="Konkel Z."/>
            <person name="Slot J.C."/>
            <person name="Sakamoto Y."/>
            <person name="Steenwyk J.L."/>
            <person name="Rokas A."/>
            <person name="Carro J."/>
            <person name="Camarero S."/>
            <person name="Ferreira P."/>
            <person name="Molpeceres G."/>
            <person name="Ruiz-Duenas F.J."/>
            <person name="Serrano A."/>
            <person name="Henrissat B."/>
            <person name="Drula E."/>
            <person name="Hughes K.W."/>
            <person name="Mata J.L."/>
            <person name="Ishikawa N.K."/>
            <person name="Vargas-Isla R."/>
            <person name="Ushijima S."/>
            <person name="Smith C.A."/>
            <person name="Ahrendt S."/>
            <person name="Andreopoulos W."/>
            <person name="He G."/>
            <person name="Labutti K."/>
            <person name="Lipzen A."/>
            <person name="Ng V."/>
            <person name="Sandor L."/>
            <person name="Barry K."/>
            <person name="Martinez A.T."/>
            <person name="Xiao Y."/>
            <person name="Gibbons J.G."/>
            <person name="Terashima K."/>
            <person name="Hibbett D.S."/>
            <person name="Grigoriev I.V."/>
        </authorList>
    </citation>
    <scope>NUCLEOTIDE SEQUENCE</scope>
    <source>
        <strain evidence="2">Sp2 HRB7682 ss15</strain>
    </source>
</reference>
<accession>A0A9W9E0A3</accession>
<dbReference type="AlphaFoldDB" id="A0A9W9E0A3"/>
<sequence>MASSSTSTDGAATPRPIQRTADSENEDSTQALNSLSSTLSKLEMDFLALNSSQPHERNNLQQTSEEALNGKARQLQDEVIQYKAAHEGEINEIKSRIREVYPNEVVQQLSPGIRDHIEAGVRALTKDELKTQFPKLMPVSLKQQLDDTNKQLRKTKNAYENSEARSFNSSIDIVDAVTRNEQLKLVLRPDGEKSSLWPADLNSLFAYDPENVKKLLRDYDLPIDKAHDANINCFLGYIGVKQQLV</sequence>
<comment type="caution">
    <text evidence="2">The sequence shown here is derived from an EMBL/GenBank/DDBJ whole genome shotgun (WGS) entry which is preliminary data.</text>
</comment>
<evidence type="ECO:0000256" key="1">
    <source>
        <dbReference type="SAM" id="MobiDB-lite"/>
    </source>
</evidence>
<evidence type="ECO:0000313" key="3">
    <source>
        <dbReference type="Proteomes" id="UP001150238"/>
    </source>
</evidence>
<dbReference type="Proteomes" id="UP001150238">
    <property type="component" value="Unassembled WGS sequence"/>
</dbReference>
<name>A0A9W9E0A3_9AGAR</name>
<organism evidence="2 3">
    <name type="scientific">Lentinula lateritia</name>
    <dbReference type="NCBI Taxonomy" id="40482"/>
    <lineage>
        <taxon>Eukaryota</taxon>
        <taxon>Fungi</taxon>
        <taxon>Dikarya</taxon>
        <taxon>Basidiomycota</taxon>
        <taxon>Agaricomycotina</taxon>
        <taxon>Agaricomycetes</taxon>
        <taxon>Agaricomycetidae</taxon>
        <taxon>Agaricales</taxon>
        <taxon>Marasmiineae</taxon>
        <taxon>Omphalotaceae</taxon>
        <taxon>Lentinula</taxon>
    </lineage>
</organism>
<evidence type="ECO:0000313" key="2">
    <source>
        <dbReference type="EMBL" id="KAJ4493790.1"/>
    </source>
</evidence>
<protein>
    <submittedName>
        <fullName evidence="2">Uncharacterized protein</fullName>
    </submittedName>
</protein>
<dbReference type="EMBL" id="JANVFS010000003">
    <property type="protein sequence ID" value="KAJ4493790.1"/>
    <property type="molecule type" value="Genomic_DNA"/>
</dbReference>
<feature type="compositionally biased region" description="Low complexity" evidence="1">
    <location>
        <begin position="1"/>
        <end position="13"/>
    </location>
</feature>
<reference evidence="2" key="2">
    <citation type="journal article" date="2023" name="Proc. Natl. Acad. Sci. U.S.A.">
        <title>A global phylogenomic analysis of the shiitake genus Lentinula.</title>
        <authorList>
            <person name="Sierra-Patev S."/>
            <person name="Min B."/>
            <person name="Naranjo-Ortiz M."/>
            <person name="Looney B."/>
            <person name="Konkel Z."/>
            <person name="Slot J.C."/>
            <person name="Sakamoto Y."/>
            <person name="Steenwyk J.L."/>
            <person name="Rokas A."/>
            <person name="Carro J."/>
            <person name="Camarero S."/>
            <person name="Ferreira P."/>
            <person name="Molpeceres G."/>
            <person name="Ruiz-Duenas F.J."/>
            <person name="Serrano A."/>
            <person name="Henrissat B."/>
            <person name="Drula E."/>
            <person name="Hughes K.W."/>
            <person name="Mata J.L."/>
            <person name="Ishikawa N.K."/>
            <person name="Vargas-Isla R."/>
            <person name="Ushijima S."/>
            <person name="Smith C.A."/>
            <person name="Donoghue J."/>
            <person name="Ahrendt S."/>
            <person name="Andreopoulos W."/>
            <person name="He G."/>
            <person name="LaButti K."/>
            <person name="Lipzen A."/>
            <person name="Ng V."/>
            <person name="Riley R."/>
            <person name="Sandor L."/>
            <person name="Barry K."/>
            <person name="Martinez A.T."/>
            <person name="Xiao Y."/>
            <person name="Gibbons J.G."/>
            <person name="Terashima K."/>
            <person name="Grigoriev I.V."/>
            <person name="Hibbett D."/>
        </authorList>
    </citation>
    <scope>NUCLEOTIDE SEQUENCE</scope>
    <source>
        <strain evidence="2">Sp2 HRB7682 ss15</strain>
    </source>
</reference>
<proteinExistence type="predicted"/>
<gene>
    <name evidence="2" type="ORF">C8J55DRAFT_167886</name>
</gene>
<feature type="region of interest" description="Disordered" evidence="1">
    <location>
        <begin position="1"/>
        <end position="31"/>
    </location>
</feature>